<feature type="domain" description="DUF5615" evidence="1">
    <location>
        <begin position="5"/>
        <end position="78"/>
    </location>
</feature>
<protein>
    <recommendedName>
        <fullName evidence="1">DUF5615 domain-containing protein</fullName>
    </recommendedName>
</protein>
<dbReference type="Pfam" id="PF18480">
    <property type="entry name" value="DUF5615"/>
    <property type="match status" value="1"/>
</dbReference>
<evidence type="ECO:0000313" key="2">
    <source>
        <dbReference type="EMBL" id="VAW31938.1"/>
    </source>
</evidence>
<reference evidence="2" key="1">
    <citation type="submission" date="2018-06" db="EMBL/GenBank/DDBJ databases">
        <authorList>
            <person name="Zhirakovskaya E."/>
        </authorList>
    </citation>
    <scope>NUCLEOTIDE SEQUENCE</scope>
</reference>
<name>A0A3B0UMD9_9ZZZZ</name>
<evidence type="ECO:0000259" key="1">
    <source>
        <dbReference type="Pfam" id="PF18480"/>
    </source>
</evidence>
<organism evidence="2">
    <name type="scientific">hydrothermal vent metagenome</name>
    <dbReference type="NCBI Taxonomy" id="652676"/>
    <lineage>
        <taxon>unclassified sequences</taxon>
        <taxon>metagenomes</taxon>
        <taxon>ecological metagenomes</taxon>
    </lineage>
</organism>
<sequence length="115" mass="12992">MTLALYMDQHVPRVITNGLRARDVDVLTAFEDGSHELEDPKLLDRATELGRVLFTRDDDFLADAARRQKLDLPFQGIIYAHQLRVSIGVCIEDLEIIAKAGEQTDLLNSVKYLPL</sequence>
<proteinExistence type="predicted"/>
<accession>A0A3B0UMD9</accession>
<gene>
    <name evidence="2" type="ORF">MNBD_CHLOROFLEXI01-2605</name>
</gene>
<dbReference type="InterPro" id="IPR041049">
    <property type="entry name" value="DUF5615"/>
</dbReference>
<dbReference type="AlphaFoldDB" id="A0A3B0UMD9"/>
<dbReference type="EMBL" id="UOEU01000304">
    <property type="protein sequence ID" value="VAW31938.1"/>
    <property type="molecule type" value="Genomic_DNA"/>
</dbReference>